<reference evidence="1" key="1">
    <citation type="submission" date="2015-06" db="EMBL/GenBank/DDBJ databases">
        <title>Complete cryptic plasmid (pTP33) assembly of Yersinia pestis biovar Medievalis strain I-2638.</title>
        <authorList>
            <person name="Afanas'ev M.V."/>
            <person name="Tokmakova E.G."/>
            <person name="Polovinkina V.S."/>
            <person name="Sidorova E.A."/>
            <person name="Sinkov V.V."/>
            <person name="Balakhonov S.V."/>
        </authorList>
    </citation>
    <scope>NUCLEOTIDE SEQUENCE</scope>
    <source>
        <strain evidence="1">I-2638</strain>
        <plasmid evidence="1">pTP33</plasmid>
    </source>
</reference>
<organism evidence="1">
    <name type="scientific">Yersinia pestis</name>
    <dbReference type="NCBI Taxonomy" id="632"/>
    <lineage>
        <taxon>Bacteria</taxon>
        <taxon>Pseudomonadati</taxon>
        <taxon>Pseudomonadota</taxon>
        <taxon>Gammaproteobacteria</taxon>
        <taxon>Enterobacterales</taxon>
        <taxon>Yersiniaceae</taxon>
        <taxon>Yersinia</taxon>
    </lineage>
</organism>
<accession>A0A5P8YNV6</accession>
<accession>A0A0K1H0M3</accession>
<proteinExistence type="predicted"/>
<geneLocation type="plasmid" evidence="1">
    <name>pTP33</name>
</geneLocation>
<protein>
    <submittedName>
        <fullName evidence="1">Uncharacterized protein</fullName>
    </submittedName>
</protein>
<keyword evidence="1" id="KW-0614">Plasmid</keyword>
<evidence type="ECO:0000313" key="1">
    <source>
        <dbReference type="EMBL" id="AKT73184.1"/>
    </source>
</evidence>
<dbReference type="RefSeq" id="WP_016257047.1">
    <property type="nucleotide sequence ID" value="NZ_CP045152.1"/>
</dbReference>
<dbReference type="EMBL" id="KT020860">
    <property type="protein sequence ID" value="AKT73184.1"/>
    <property type="molecule type" value="Genomic_DNA"/>
</dbReference>
<sequence length="112" mass="12370">MKYSCCINRHVHDALGRPDIRFACSDCGNLNIALTGFFWRASLVSNPANNPEAAASEFIEKLNSRQFESLFFKRTTAKACENTCCNCTGAARGRLLRALERHNQIENDGGAA</sequence>
<dbReference type="AlphaFoldDB" id="A0A0K1H0M3"/>
<name>A0A0K1H0M3_YERPE</name>